<feature type="transmembrane region" description="Helical" evidence="8">
    <location>
        <begin position="69"/>
        <end position="91"/>
    </location>
</feature>
<comment type="subcellular location">
    <subcellularLocation>
        <location evidence="1">Cell membrane</location>
        <topology evidence="1">Multi-pass membrane protein</topology>
    </subcellularLocation>
</comment>
<organism evidence="9 10">
    <name type="scientific">Tessaracoccus lubricantis</name>
    <dbReference type="NCBI Taxonomy" id="545543"/>
    <lineage>
        <taxon>Bacteria</taxon>
        <taxon>Bacillati</taxon>
        <taxon>Actinomycetota</taxon>
        <taxon>Actinomycetes</taxon>
        <taxon>Propionibacteriales</taxon>
        <taxon>Propionibacteriaceae</taxon>
        <taxon>Tessaracoccus</taxon>
    </lineage>
</organism>
<proteinExistence type="inferred from homology"/>
<evidence type="ECO:0000256" key="1">
    <source>
        <dbReference type="ARBA" id="ARBA00004651"/>
    </source>
</evidence>
<feature type="transmembrane region" description="Helical" evidence="8">
    <location>
        <begin position="111"/>
        <end position="130"/>
    </location>
</feature>
<evidence type="ECO:0000256" key="5">
    <source>
        <dbReference type="ARBA" id="ARBA00022989"/>
    </source>
</evidence>
<evidence type="ECO:0000313" key="9">
    <source>
        <dbReference type="EMBL" id="GAA4898291.1"/>
    </source>
</evidence>
<dbReference type="RefSeq" id="WP_345581371.1">
    <property type="nucleotide sequence ID" value="NZ_BAABLV010000024.1"/>
</dbReference>
<name>A0ABP9FB36_9ACTN</name>
<dbReference type="InterPro" id="IPR032808">
    <property type="entry name" value="DoxX"/>
</dbReference>
<feature type="compositionally biased region" description="Basic and acidic residues" evidence="7">
    <location>
        <begin position="148"/>
        <end position="158"/>
    </location>
</feature>
<evidence type="ECO:0000256" key="6">
    <source>
        <dbReference type="ARBA" id="ARBA00023136"/>
    </source>
</evidence>
<sequence length="175" mass="18728">MDAFLHVVRDLALLVARLVAGVTLMAHGWYRWNITGLEDQANILEGVGLPSAEGLVIATIAFELIGGALLVFGLATPLVGLGMIVQNGAVILTTRMDAGFYQHDGGWEYNAVLGVVGLLFLAMGSGRAGLDHLFLRPRDEGGGQLIETDPRDHARERPPSYPEPTPPHRNPTGTP</sequence>
<accession>A0ABP9FB36</accession>
<evidence type="ECO:0008006" key="11">
    <source>
        <dbReference type="Google" id="ProtNLM"/>
    </source>
</evidence>
<evidence type="ECO:0000256" key="2">
    <source>
        <dbReference type="ARBA" id="ARBA00006679"/>
    </source>
</evidence>
<keyword evidence="4 8" id="KW-0812">Transmembrane</keyword>
<gene>
    <name evidence="9" type="ORF">GCM10025789_15170</name>
</gene>
<evidence type="ECO:0000256" key="4">
    <source>
        <dbReference type="ARBA" id="ARBA00022692"/>
    </source>
</evidence>
<feature type="transmembrane region" description="Helical" evidence="8">
    <location>
        <begin position="12"/>
        <end position="30"/>
    </location>
</feature>
<dbReference type="InterPro" id="IPR051907">
    <property type="entry name" value="DoxX-like_oxidoreductase"/>
</dbReference>
<dbReference type="Proteomes" id="UP001501521">
    <property type="component" value="Unassembled WGS sequence"/>
</dbReference>
<dbReference type="EMBL" id="BAABLV010000024">
    <property type="protein sequence ID" value="GAA4898291.1"/>
    <property type="molecule type" value="Genomic_DNA"/>
</dbReference>
<evidence type="ECO:0000256" key="8">
    <source>
        <dbReference type="SAM" id="Phobius"/>
    </source>
</evidence>
<evidence type="ECO:0000256" key="3">
    <source>
        <dbReference type="ARBA" id="ARBA00022475"/>
    </source>
</evidence>
<reference evidence="10" key="1">
    <citation type="journal article" date="2019" name="Int. J. Syst. Evol. Microbiol.">
        <title>The Global Catalogue of Microorganisms (GCM) 10K type strain sequencing project: providing services to taxonomists for standard genome sequencing and annotation.</title>
        <authorList>
            <consortium name="The Broad Institute Genomics Platform"/>
            <consortium name="The Broad Institute Genome Sequencing Center for Infectious Disease"/>
            <person name="Wu L."/>
            <person name="Ma J."/>
        </authorList>
    </citation>
    <scope>NUCLEOTIDE SEQUENCE [LARGE SCALE GENOMIC DNA]</scope>
    <source>
        <strain evidence="10">JCM 19125</strain>
    </source>
</reference>
<dbReference type="PANTHER" id="PTHR33452">
    <property type="entry name" value="OXIDOREDUCTASE CATD-RELATED"/>
    <property type="match status" value="1"/>
</dbReference>
<comment type="similarity">
    <text evidence="2">Belongs to the DoxX family.</text>
</comment>
<evidence type="ECO:0000256" key="7">
    <source>
        <dbReference type="SAM" id="MobiDB-lite"/>
    </source>
</evidence>
<keyword evidence="6 8" id="KW-0472">Membrane</keyword>
<dbReference type="PANTHER" id="PTHR33452:SF1">
    <property type="entry name" value="INNER MEMBRANE PROTEIN YPHA-RELATED"/>
    <property type="match status" value="1"/>
</dbReference>
<comment type="caution">
    <text evidence="9">The sequence shown here is derived from an EMBL/GenBank/DDBJ whole genome shotgun (WGS) entry which is preliminary data.</text>
</comment>
<dbReference type="Pfam" id="PF07681">
    <property type="entry name" value="DoxX"/>
    <property type="match status" value="1"/>
</dbReference>
<feature type="compositionally biased region" description="Pro residues" evidence="7">
    <location>
        <begin position="159"/>
        <end position="175"/>
    </location>
</feature>
<keyword evidence="3" id="KW-1003">Cell membrane</keyword>
<evidence type="ECO:0000313" key="10">
    <source>
        <dbReference type="Proteomes" id="UP001501521"/>
    </source>
</evidence>
<keyword evidence="5 8" id="KW-1133">Transmembrane helix</keyword>
<feature type="region of interest" description="Disordered" evidence="7">
    <location>
        <begin position="141"/>
        <end position="175"/>
    </location>
</feature>
<keyword evidence="10" id="KW-1185">Reference proteome</keyword>
<protein>
    <recommendedName>
        <fullName evidence="11">DoxX family protein</fullName>
    </recommendedName>
</protein>